<protein>
    <recommendedName>
        <fullName evidence="2">histidine kinase</fullName>
        <ecNumber evidence="2">2.7.13.3</ecNumber>
    </recommendedName>
</protein>
<dbReference type="InterPro" id="IPR005467">
    <property type="entry name" value="His_kinase_dom"/>
</dbReference>
<keyword evidence="3" id="KW-0597">Phosphoprotein</keyword>
<dbReference type="SUPFAM" id="SSF55874">
    <property type="entry name" value="ATPase domain of HSP90 chaperone/DNA topoisomerase II/histidine kinase"/>
    <property type="match status" value="1"/>
</dbReference>
<dbReference type="PRINTS" id="PR00344">
    <property type="entry name" value="BCTRLSENSOR"/>
</dbReference>
<dbReference type="SMART" id="SM00387">
    <property type="entry name" value="HATPase_c"/>
    <property type="match status" value="1"/>
</dbReference>
<evidence type="ECO:0000256" key="6">
    <source>
        <dbReference type="ARBA" id="ARBA00023012"/>
    </source>
</evidence>
<dbReference type="RefSeq" id="WP_197114046.1">
    <property type="nucleotide sequence ID" value="NZ_JACBXQ010000001.1"/>
</dbReference>
<evidence type="ECO:0000256" key="8">
    <source>
        <dbReference type="SAM" id="Phobius"/>
    </source>
</evidence>
<dbReference type="CDD" id="cd00082">
    <property type="entry name" value="HisKA"/>
    <property type="match status" value="1"/>
</dbReference>
<keyword evidence="8" id="KW-1133">Transmembrane helix</keyword>
<organism evidence="10 11">
    <name type="scientific">Facklamia lactis</name>
    <dbReference type="NCBI Taxonomy" id="2749967"/>
    <lineage>
        <taxon>Bacteria</taxon>
        <taxon>Bacillati</taxon>
        <taxon>Bacillota</taxon>
        <taxon>Bacilli</taxon>
        <taxon>Lactobacillales</taxon>
        <taxon>Aerococcaceae</taxon>
        <taxon>Facklamia</taxon>
    </lineage>
</organism>
<evidence type="ECO:0000256" key="2">
    <source>
        <dbReference type="ARBA" id="ARBA00012438"/>
    </source>
</evidence>
<keyword evidence="5 10" id="KW-0418">Kinase</keyword>
<keyword evidence="8" id="KW-0472">Membrane</keyword>
<dbReference type="InterPro" id="IPR050736">
    <property type="entry name" value="Sensor_HK_Regulatory"/>
</dbReference>
<dbReference type="SMART" id="SM00388">
    <property type="entry name" value="HisKA"/>
    <property type="match status" value="1"/>
</dbReference>
<dbReference type="Pfam" id="PF00512">
    <property type="entry name" value="HisKA"/>
    <property type="match status" value="1"/>
</dbReference>
<keyword evidence="8" id="KW-0812">Transmembrane</keyword>
<dbReference type="Gene3D" id="1.10.287.130">
    <property type="match status" value="1"/>
</dbReference>
<feature type="transmembrane region" description="Helical" evidence="8">
    <location>
        <begin position="6"/>
        <end position="22"/>
    </location>
</feature>
<accession>A0ABS0LN96</accession>
<comment type="caution">
    <text evidence="10">The sequence shown here is derived from an EMBL/GenBank/DDBJ whole genome shotgun (WGS) entry which is preliminary data.</text>
</comment>
<dbReference type="Gene3D" id="3.30.565.10">
    <property type="entry name" value="Histidine kinase-like ATPase, C-terminal domain"/>
    <property type="match status" value="1"/>
</dbReference>
<keyword evidence="11" id="KW-1185">Reference proteome</keyword>
<dbReference type="SUPFAM" id="SSF47384">
    <property type="entry name" value="Homodimeric domain of signal transducing histidine kinase"/>
    <property type="match status" value="1"/>
</dbReference>
<gene>
    <name evidence="10" type="ORF">HZY91_01595</name>
</gene>
<evidence type="ECO:0000256" key="1">
    <source>
        <dbReference type="ARBA" id="ARBA00000085"/>
    </source>
</evidence>
<evidence type="ECO:0000313" key="10">
    <source>
        <dbReference type="EMBL" id="MBG9985583.1"/>
    </source>
</evidence>
<keyword evidence="7" id="KW-0175">Coiled coil</keyword>
<evidence type="ECO:0000313" key="11">
    <source>
        <dbReference type="Proteomes" id="UP000721415"/>
    </source>
</evidence>
<evidence type="ECO:0000256" key="5">
    <source>
        <dbReference type="ARBA" id="ARBA00022777"/>
    </source>
</evidence>
<dbReference type="EC" id="2.7.13.3" evidence="2"/>
<dbReference type="Pfam" id="PF02518">
    <property type="entry name" value="HATPase_c"/>
    <property type="match status" value="1"/>
</dbReference>
<proteinExistence type="predicted"/>
<dbReference type="EMBL" id="JACBXQ010000001">
    <property type="protein sequence ID" value="MBG9985583.1"/>
    <property type="molecule type" value="Genomic_DNA"/>
</dbReference>
<feature type="domain" description="Histidine kinase" evidence="9">
    <location>
        <begin position="90"/>
        <end position="301"/>
    </location>
</feature>
<dbReference type="InterPro" id="IPR003594">
    <property type="entry name" value="HATPase_dom"/>
</dbReference>
<keyword evidence="4" id="KW-0808">Transferase</keyword>
<keyword evidence="6" id="KW-0902">Two-component regulatory system</keyword>
<feature type="coiled-coil region" evidence="7">
    <location>
        <begin position="63"/>
        <end position="90"/>
    </location>
</feature>
<dbReference type="GO" id="GO:0016301">
    <property type="term" value="F:kinase activity"/>
    <property type="evidence" value="ECO:0007669"/>
    <property type="project" value="UniProtKB-KW"/>
</dbReference>
<evidence type="ECO:0000259" key="9">
    <source>
        <dbReference type="PROSITE" id="PS50109"/>
    </source>
</evidence>
<dbReference type="InterPro" id="IPR003661">
    <property type="entry name" value="HisK_dim/P_dom"/>
</dbReference>
<dbReference type="PANTHER" id="PTHR43711:SF1">
    <property type="entry name" value="HISTIDINE KINASE 1"/>
    <property type="match status" value="1"/>
</dbReference>
<name>A0ABS0LN96_9LACT</name>
<dbReference type="PANTHER" id="PTHR43711">
    <property type="entry name" value="TWO-COMPONENT HISTIDINE KINASE"/>
    <property type="match status" value="1"/>
</dbReference>
<reference evidence="10 11" key="1">
    <citation type="submission" date="2020-07" db="EMBL/GenBank/DDBJ databases">
        <title>Facklamia lactis sp. nov., isolated from raw milk.</title>
        <authorList>
            <person name="Doll E.V."/>
            <person name="Huptas C."/>
            <person name="Staib L."/>
            <person name="Wenning M."/>
            <person name="Scherer S."/>
        </authorList>
    </citation>
    <scope>NUCLEOTIDE SEQUENCE [LARGE SCALE GENOMIC DNA]</scope>
    <source>
        <strain evidence="10 11">DSM 111018</strain>
    </source>
</reference>
<comment type="catalytic activity">
    <reaction evidence="1">
        <text>ATP + protein L-histidine = ADP + protein N-phospho-L-histidine.</text>
        <dbReference type="EC" id="2.7.13.3"/>
    </reaction>
</comment>
<evidence type="ECO:0000256" key="7">
    <source>
        <dbReference type="SAM" id="Coils"/>
    </source>
</evidence>
<dbReference type="InterPro" id="IPR036097">
    <property type="entry name" value="HisK_dim/P_sf"/>
</dbReference>
<dbReference type="Proteomes" id="UP000721415">
    <property type="component" value="Unassembled WGS sequence"/>
</dbReference>
<dbReference type="PROSITE" id="PS50109">
    <property type="entry name" value="HIS_KIN"/>
    <property type="match status" value="1"/>
</dbReference>
<sequence length="301" mass="34735">MIQFIIGVLLFLLVLLLFFYFKEKHRQKLLFMHLEDLLRQARDGDFSVENYDESLLSRFEADFSQYLNAKEIEEQKIENERDQIKNLISDISHQTKTPIANLSLYSELLEEENLTDQAHAYSQSIRQQIDKLNHLIQMLVKLSRLESGMIQLNVQPHSVANLLDDLVNDFSLQAHHKGKTIVQDYTEDQALFDYKWTMEAMGNLIDNALKYSTGPDIRLTSESLGMFVRIQVIDQGPGIAENERNLIFQRFYRSKMSQNEDGLGIGLNLSREIIRLQHGVIKVDETPAGGSVFNILLVKSE</sequence>
<evidence type="ECO:0000256" key="3">
    <source>
        <dbReference type="ARBA" id="ARBA00022553"/>
    </source>
</evidence>
<dbReference type="InterPro" id="IPR004358">
    <property type="entry name" value="Sig_transdc_His_kin-like_C"/>
</dbReference>
<evidence type="ECO:0000256" key="4">
    <source>
        <dbReference type="ARBA" id="ARBA00022679"/>
    </source>
</evidence>
<dbReference type="CDD" id="cd00075">
    <property type="entry name" value="HATPase"/>
    <property type="match status" value="1"/>
</dbReference>
<dbReference type="InterPro" id="IPR036890">
    <property type="entry name" value="HATPase_C_sf"/>
</dbReference>